<proteinExistence type="predicted"/>
<keyword evidence="2" id="KW-1185">Reference proteome</keyword>
<evidence type="ECO:0000313" key="1">
    <source>
        <dbReference type="EMBL" id="KAK9295375.1"/>
    </source>
</evidence>
<reference evidence="1 2" key="1">
    <citation type="submission" date="2024-05" db="EMBL/GenBank/DDBJ databases">
        <title>The nuclear and mitochondrial genome assemblies of Tetragonisca angustula (Apidae: Meliponini), a tiny yet remarkable pollinator in the Neotropics.</title>
        <authorList>
            <person name="Ferrari R."/>
            <person name="Ricardo P.C."/>
            <person name="Dias F.C."/>
            <person name="Araujo N.S."/>
            <person name="Soares D.O."/>
            <person name="Zhou Q.-S."/>
            <person name="Zhu C.-D."/>
            <person name="Coutinho L."/>
            <person name="Airas M.C."/>
            <person name="Batista T.M."/>
        </authorList>
    </citation>
    <scope>NUCLEOTIDE SEQUENCE [LARGE SCALE GENOMIC DNA]</scope>
    <source>
        <strain evidence="1">ASF017062</strain>
        <tissue evidence="1">Abdomen</tissue>
    </source>
</reference>
<dbReference type="AlphaFoldDB" id="A0AAW0ZCV0"/>
<dbReference type="EMBL" id="JAWNGG020000266">
    <property type="protein sequence ID" value="KAK9295375.1"/>
    <property type="molecule type" value="Genomic_DNA"/>
</dbReference>
<gene>
    <name evidence="1" type="ORF">QLX08_010269</name>
</gene>
<name>A0AAW0ZCV0_9HYME</name>
<sequence length="135" mass="15715">MIKPEGDDAIFGDEPKKLSSTPLSLQRRQTIFPNAIGLALDIDRGVPTLRSHNCIRIFDAWNISRKNTVNNRSTKERKYNSKLIMVRDYVLDRSVSKYKYTIYKTGLMIKMCVNYTHNMYLCTKCAIYNLHLYAN</sequence>
<dbReference type="Proteomes" id="UP001432146">
    <property type="component" value="Unassembled WGS sequence"/>
</dbReference>
<protein>
    <submittedName>
        <fullName evidence="1">Uncharacterized protein</fullName>
    </submittedName>
</protein>
<organism evidence="1 2">
    <name type="scientific">Tetragonisca angustula</name>
    <dbReference type="NCBI Taxonomy" id="166442"/>
    <lineage>
        <taxon>Eukaryota</taxon>
        <taxon>Metazoa</taxon>
        <taxon>Ecdysozoa</taxon>
        <taxon>Arthropoda</taxon>
        <taxon>Hexapoda</taxon>
        <taxon>Insecta</taxon>
        <taxon>Pterygota</taxon>
        <taxon>Neoptera</taxon>
        <taxon>Endopterygota</taxon>
        <taxon>Hymenoptera</taxon>
        <taxon>Apocrita</taxon>
        <taxon>Aculeata</taxon>
        <taxon>Apoidea</taxon>
        <taxon>Anthophila</taxon>
        <taxon>Apidae</taxon>
        <taxon>Tetragonisca</taxon>
    </lineage>
</organism>
<evidence type="ECO:0000313" key="2">
    <source>
        <dbReference type="Proteomes" id="UP001432146"/>
    </source>
</evidence>
<accession>A0AAW0ZCV0</accession>
<comment type="caution">
    <text evidence="1">The sequence shown here is derived from an EMBL/GenBank/DDBJ whole genome shotgun (WGS) entry which is preliminary data.</text>
</comment>